<dbReference type="Gene3D" id="4.10.240.10">
    <property type="entry name" value="Zn(2)-C6 fungal-type DNA-binding domain"/>
    <property type="match status" value="1"/>
</dbReference>
<accession>R0KHK7</accession>
<dbReference type="SUPFAM" id="SSF57701">
    <property type="entry name" value="Zn2/Cys6 DNA-binding domain"/>
    <property type="match status" value="1"/>
</dbReference>
<reference evidence="5 6" key="2">
    <citation type="journal article" date="2013" name="PLoS Genet.">
        <title>Comparative genome structure, secondary metabolite, and effector coding capacity across Cochliobolus pathogens.</title>
        <authorList>
            <person name="Condon B.J."/>
            <person name="Leng Y."/>
            <person name="Wu D."/>
            <person name="Bushley K.E."/>
            <person name="Ohm R.A."/>
            <person name="Otillar R."/>
            <person name="Martin J."/>
            <person name="Schackwitz W."/>
            <person name="Grimwood J."/>
            <person name="MohdZainudin N."/>
            <person name="Xue C."/>
            <person name="Wang R."/>
            <person name="Manning V.A."/>
            <person name="Dhillon B."/>
            <person name="Tu Z.J."/>
            <person name="Steffenson B.J."/>
            <person name="Salamov A."/>
            <person name="Sun H."/>
            <person name="Lowry S."/>
            <person name="LaButti K."/>
            <person name="Han J."/>
            <person name="Copeland A."/>
            <person name="Lindquist E."/>
            <person name="Barry K."/>
            <person name="Schmutz J."/>
            <person name="Baker S.E."/>
            <person name="Ciuffetti L.M."/>
            <person name="Grigoriev I.V."/>
            <person name="Zhong S."/>
            <person name="Turgeon B.G."/>
        </authorList>
    </citation>
    <scope>NUCLEOTIDE SEQUENCE [LARGE SCALE GENOMIC DNA]</scope>
    <source>
        <strain evidence="6">28A</strain>
    </source>
</reference>
<dbReference type="PANTHER" id="PTHR37534:SF46">
    <property type="entry name" value="ZN(II)2CYS6 TRANSCRIPTION FACTOR (EUROFUNG)"/>
    <property type="match status" value="1"/>
</dbReference>
<proteinExistence type="predicted"/>
<sequence length="517" mass="57644">MPPPAANGSQRLKSKTGCLTCRARRKKCGEEQPHCVACRRNYLICTWPSTVQHDSSSASSSSADAVQQHRPPPQKQQPTALVAVGPAKAHGSDIHPRTAITGTKQVRCWPPYGSSGASVCPALPNSTMLGLHKESEKHIFDHYLNVTATEIAGRILPLNPFVSHLVPVAYQDTRVVACLLALSGAHLSTYKDGRFEHDARSYYAVTLRAVKHGLLAWKEASTQDLISLFIVILSLCWFESLISELNGNVFYHLRASRTVLLELRARNSRELHASLLDLLTEVYAFLAISANITIGTDFPVSRYVPYDPFLAPEALLSLNWGNDIHGVLFGSSHELFGLIVLITESARYHMRNHDPERKAAEKSEYERRILAWEHVPSASSKEDATERIAGQINQQVVLIFLYTTFHDSVRPSAALMEKIDGILDRVLELSFHLNPTSRIHTTMTWAARVAGSVCRKKNHRAMMMSQMKVGPSNKPRARRTESFLGYLWAEMDKDESVYGPHGIEFIMRSRNTNLGCA</sequence>
<dbReference type="GO" id="GO:0000981">
    <property type="term" value="F:DNA-binding transcription factor activity, RNA polymerase II-specific"/>
    <property type="evidence" value="ECO:0007669"/>
    <property type="project" value="InterPro"/>
</dbReference>
<dbReference type="OrthoDB" id="187139at2759"/>
<dbReference type="EMBL" id="KB908581">
    <property type="protein sequence ID" value="EOA87532.1"/>
    <property type="molecule type" value="Genomic_DNA"/>
</dbReference>
<dbReference type="InterPro" id="IPR021858">
    <property type="entry name" value="Fun_TF"/>
</dbReference>
<dbReference type="InterPro" id="IPR001138">
    <property type="entry name" value="Zn2Cys6_DnaBD"/>
</dbReference>
<evidence type="ECO:0000313" key="6">
    <source>
        <dbReference type="Proteomes" id="UP000016935"/>
    </source>
</evidence>
<dbReference type="HOGENOM" id="CLU_023417_2_1_1"/>
<dbReference type="GeneID" id="19403221"/>
<dbReference type="Pfam" id="PF00172">
    <property type="entry name" value="Zn_clus"/>
    <property type="match status" value="1"/>
</dbReference>
<evidence type="ECO:0000259" key="4">
    <source>
        <dbReference type="PROSITE" id="PS50048"/>
    </source>
</evidence>
<evidence type="ECO:0000256" key="3">
    <source>
        <dbReference type="SAM" id="MobiDB-lite"/>
    </source>
</evidence>
<feature type="compositionally biased region" description="Low complexity" evidence="3">
    <location>
        <begin position="56"/>
        <end position="69"/>
    </location>
</feature>
<dbReference type="AlphaFoldDB" id="R0KHK7"/>
<reference evidence="5 6" key="1">
    <citation type="journal article" date="2012" name="PLoS Pathog.">
        <title>Diverse lifestyles and strategies of plant pathogenesis encoded in the genomes of eighteen Dothideomycetes fungi.</title>
        <authorList>
            <person name="Ohm R.A."/>
            <person name="Feau N."/>
            <person name="Henrissat B."/>
            <person name="Schoch C.L."/>
            <person name="Horwitz B.A."/>
            <person name="Barry K.W."/>
            <person name="Condon B.J."/>
            <person name="Copeland A.C."/>
            <person name="Dhillon B."/>
            <person name="Glaser F."/>
            <person name="Hesse C.N."/>
            <person name="Kosti I."/>
            <person name="LaButti K."/>
            <person name="Lindquist E.A."/>
            <person name="Lucas S."/>
            <person name="Salamov A.A."/>
            <person name="Bradshaw R.E."/>
            <person name="Ciuffetti L."/>
            <person name="Hamelin R.C."/>
            <person name="Kema G.H.J."/>
            <person name="Lawrence C."/>
            <person name="Scott J.A."/>
            <person name="Spatafora J.W."/>
            <person name="Turgeon B.G."/>
            <person name="de Wit P.J.G.M."/>
            <person name="Zhong S."/>
            <person name="Goodwin S.B."/>
            <person name="Grigoriev I.V."/>
        </authorList>
    </citation>
    <scope>NUCLEOTIDE SEQUENCE [LARGE SCALE GENOMIC DNA]</scope>
    <source>
        <strain evidence="6">28A</strain>
    </source>
</reference>
<dbReference type="SMART" id="SM00066">
    <property type="entry name" value="GAL4"/>
    <property type="match status" value="1"/>
</dbReference>
<dbReference type="STRING" id="671987.R0KHK7"/>
<evidence type="ECO:0000256" key="2">
    <source>
        <dbReference type="ARBA" id="ARBA00023242"/>
    </source>
</evidence>
<dbReference type="GO" id="GO:0008270">
    <property type="term" value="F:zinc ion binding"/>
    <property type="evidence" value="ECO:0007669"/>
    <property type="project" value="InterPro"/>
</dbReference>
<name>R0KHK7_EXST2</name>
<dbReference type="Proteomes" id="UP000016935">
    <property type="component" value="Unassembled WGS sequence"/>
</dbReference>
<protein>
    <recommendedName>
        <fullName evidence="4">Zn(2)-C6 fungal-type domain-containing protein</fullName>
    </recommendedName>
</protein>
<organism evidence="5 6">
    <name type="scientific">Exserohilum turcicum (strain 28A)</name>
    <name type="common">Northern leaf blight fungus</name>
    <name type="synonym">Setosphaeria turcica</name>
    <dbReference type="NCBI Taxonomy" id="671987"/>
    <lineage>
        <taxon>Eukaryota</taxon>
        <taxon>Fungi</taxon>
        <taxon>Dikarya</taxon>
        <taxon>Ascomycota</taxon>
        <taxon>Pezizomycotina</taxon>
        <taxon>Dothideomycetes</taxon>
        <taxon>Pleosporomycetidae</taxon>
        <taxon>Pleosporales</taxon>
        <taxon>Pleosporineae</taxon>
        <taxon>Pleosporaceae</taxon>
        <taxon>Exserohilum</taxon>
    </lineage>
</organism>
<dbReference type="RefSeq" id="XP_008024711.1">
    <property type="nucleotide sequence ID" value="XM_008026520.1"/>
</dbReference>
<gene>
    <name evidence="5" type="ORF">SETTUDRAFT_28169</name>
</gene>
<dbReference type="InterPro" id="IPR036864">
    <property type="entry name" value="Zn2-C6_fun-type_DNA-bd_sf"/>
</dbReference>
<dbReference type="PROSITE" id="PS00463">
    <property type="entry name" value="ZN2_CY6_FUNGAL_1"/>
    <property type="match status" value="1"/>
</dbReference>
<feature type="domain" description="Zn(2)-C6 fungal-type" evidence="4">
    <location>
        <begin position="17"/>
        <end position="47"/>
    </location>
</feature>
<dbReference type="CDD" id="cd00067">
    <property type="entry name" value="GAL4"/>
    <property type="match status" value="1"/>
</dbReference>
<feature type="region of interest" description="Disordered" evidence="3">
    <location>
        <begin position="56"/>
        <end position="96"/>
    </location>
</feature>
<evidence type="ECO:0000256" key="1">
    <source>
        <dbReference type="ARBA" id="ARBA00004123"/>
    </source>
</evidence>
<dbReference type="eggNOG" id="ENOG502QWIS">
    <property type="taxonomic scope" value="Eukaryota"/>
</dbReference>
<evidence type="ECO:0000313" key="5">
    <source>
        <dbReference type="EMBL" id="EOA87532.1"/>
    </source>
</evidence>
<keyword evidence="6" id="KW-1185">Reference proteome</keyword>
<dbReference type="Pfam" id="PF11951">
    <property type="entry name" value="Fungal_trans_2"/>
    <property type="match status" value="1"/>
</dbReference>
<dbReference type="PANTHER" id="PTHR37534">
    <property type="entry name" value="TRANSCRIPTIONAL ACTIVATOR PROTEIN UGA3"/>
    <property type="match status" value="1"/>
</dbReference>
<keyword evidence="2" id="KW-0539">Nucleus</keyword>
<dbReference type="PROSITE" id="PS50048">
    <property type="entry name" value="ZN2_CY6_FUNGAL_2"/>
    <property type="match status" value="1"/>
</dbReference>
<dbReference type="GO" id="GO:0005634">
    <property type="term" value="C:nucleus"/>
    <property type="evidence" value="ECO:0007669"/>
    <property type="project" value="UniProtKB-SubCell"/>
</dbReference>
<comment type="subcellular location">
    <subcellularLocation>
        <location evidence="1">Nucleus</location>
    </subcellularLocation>
</comment>